<gene>
    <name evidence="8" type="ORF">EB796_010858</name>
</gene>
<dbReference type="EMBL" id="VXIV02001665">
    <property type="protein sequence ID" value="KAF6030833.1"/>
    <property type="molecule type" value="Genomic_DNA"/>
</dbReference>
<feature type="chain" id="PRO_5029781897" evidence="6">
    <location>
        <begin position="18"/>
        <end position="488"/>
    </location>
</feature>
<reference evidence="8" key="1">
    <citation type="submission" date="2020-06" db="EMBL/GenBank/DDBJ databases">
        <title>Draft genome of Bugula neritina, a colonial animal packing powerful symbionts and potential medicines.</title>
        <authorList>
            <person name="Rayko M."/>
        </authorList>
    </citation>
    <scope>NUCLEOTIDE SEQUENCE [LARGE SCALE GENOMIC DNA]</scope>
    <source>
        <strain evidence="8">Kwan_BN1</strain>
    </source>
</reference>
<sequence length="488" mass="53457">MYFHIVIYLFLMPASMAIIQAPVSPYCNKLSVFPHGVTIPRGCQYSGQYPGTRCSVSCDFGYVLKGSTDNIYTCTSGGKWVPDDGTITCQTTCPPLNRSNNVMFSSDCMTSRSRAGSVCIAQCITNRYELDGVYTEHVCSAQGVWGPVPGTIKCNCPSCPPLSFVANGIIYPSSCTQGWTPVNETCRVQCQISHEFTGSNATYFCVDHNTWSQTPYSSVCQRRVCPPLRDFANVSFREDNCTTGPKVAGDVCHPYCEDGYGLFDTETDGYTCQLNKQWLPSTVNILCIQDCLRSKQGFGKKCSVQCNSGFELSGSNAITSDYECQLDGSWKPSPGSIKCECQCPALGGVTLATLTPPFCHTYWQNQGAKCKVNCDDGTSLVGTTDEFTCGPGGIWTPAVGSIKCAANYCPALSPVTNGRFGDYDCLYNRHLYGTVCVVFCQEGYSTYGSQGHYRCQANTEWYPAASSIECARECKFELNYLIIFFKQV</sequence>
<dbReference type="SMART" id="SM00032">
    <property type="entry name" value="CCP"/>
    <property type="match status" value="6"/>
</dbReference>
<organism evidence="8 9">
    <name type="scientific">Bugula neritina</name>
    <name type="common">Brown bryozoan</name>
    <name type="synonym">Sertularia neritina</name>
    <dbReference type="NCBI Taxonomy" id="10212"/>
    <lineage>
        <taxon>Eukaryota</taxon>
        <taxon>Metazoa</taxon>
        <taxon>Spiralia</taxon>
        <taxon>Lophotrochozoa</taxon>
        <taxon>Bryozoa</taxon>
        <taxon>Gymnolaemata</taxon>
        <taxon>Cheilostomatida</taxon>
        <taxon>Flustrina</taxon>
        <taxon>Buguloidea</taxon>
        <taxon>Bugulidae</taxon>
        <taxon>Bugula</taxon>
    </lineage>
</organism>
<dbReference type="InterPro" id="IPR000436">
    <property type="entry name" value="Sushi_SCR_CCP_dom"/>
</dbReference>
<dbReference type="Pfam" id="PF00084">
    <property type="entry name" value="Sushi"/>
    <property type="match status" value="3"/>
</dbReference>
<dbReference type="Gene3D" id="2.10.70.10">
    <property type="entry name" value="Complement Module, domain 1"/>
    <property type="match status" value="5"/>
</dbReference>
<dbReference type="Proteomes" id="UP000593567">
    <property type="component" value="Unassembled WGS sequence"/>
</dbReference>
<evidence type="ECO:0000256" key="5">
    <source>
        <dbReference type="PROSITE-ProRule" id="PRU00302"/>
    </source>
</evidence>
<proteinExistence type="predicted"/>
<keyword evidence="4" id="KW-0325">Glycoprotein</keyword>
<keyword evidence="9" id="KW-1185">Reference proteome</keyword>
<dbReference type="InterPro" id="IPR035976">
    <property type="entry name" value="Sushi/SCR/CCP_sf"/>
</dbReference>
<evidence type="ECO:0000256" key="4">
    <source>
        <dbReference type="ARBA" id="ARBA00023180"/>
    </source>
</evidence>
<accession>A0A7J7JY06</accession>
<evidence type="ECO:0000256" key="6">
    <source>
        <dbReference type="SAM" id="SignalP"/>
    </source>
</evidence>
<keyword evidence="2" id="KW-0677">Repeat</keyword>
<dbReference type="PROSITE" id="PS50923">
    <property type="entry name" value="SUSHI"/>
    <property type="match status" value="1"/>
</dbReference>
<evidence type="ECO:0000313" key="9">
    <source>
        <dbReference type="Proteomes" id="UP000593567"/>
    </source>
</evidence>
<dbReference type="PANTHER" id="PTHR19325">
    <property type="entry name" value="COMPLEMENT COMPONENT-RELATED SUSHI DOMAIN-CONTAINING"/>
    <property type="match status" value="1"/>
</dbReference>
<dbReference type="OrthoDB" id="10068095at2759"/>
<evidence type="ECO:0000256" key="3">
    <source>
        <dbReference type="ARBA" id="ARBA00023157"/>
    </source>
</evidence>
<evidence type="ECO:0000313" key="8">
    <source>
        <dbReference type="EMBL" id="KAF6030833.1"/>
    </source>
</evidence>
<dbReference type="SUPFAM" id="SSF57535">
    <property type="entry name" value="Complement control module/SCR domain"/>
    <property type="match status" value="4"/>
</dbReference>
<keyword evidence="1 5" id="KW-0768">Sushi</keyword>
<comment type="caution">
    <text evidence="8">The sequence shown here is derived from an EMBL/GenBank/DDBJ whole genome shotgun (WGS) entry which is preliminary data.</text>
</comment>
<evidence type="ECO:0000259" key="7">
    <source>
        <dbReference type="PROSITE" id="PS50923"/>
    </source>
</evidence>
<evidence type="ECO:0000256" key="1">
    <source>
        <dbReference type="ARBA" id="ARBA00022659"/>
    </source>
</evidence>
<feature type="signal peptide" evidence="6">
    <location>
        <begin position="1"/>
        <end position="17"/>
    </location>
</feature>
<evidence type="ECO:0000256" key="2">
    <source>
        <dbReference type="ARBA" id="ARBA00022737"/>
    </source>
</evidence>
<dbReference type="PANTHER" id="PTHR19325:SF560">
    <property type="entry name" value="SUSHI, VON WILLEBRAND FACTOR TYPE A, EGF AND PENTRAXIN DOMAIN-CONTAINING PROTEIN 1"/>
    <property type="match status" value="1"/>
</dbReference>
<comment type="caution">
    <text evidence="5">Lacks conserved residue(s) required for the propagation of feature annotation.</text>
</comment>
<dbReference type="AlphaFoldDB" id="A0A7J7JY06"/>
<dbReference type="CDD" id="cd00033">
    <property type="entry name" value="CCP"/>
    <property type="match status" value="4"/>
</dbReference>
<dbReference type="InterPro" id="IPR050350">
    <property type="entry name" value="Compl-Cell_Adhes-Reg"/>
</dbReference>
<feature type="domain" description="Sushi" evidence="7">
    <location>
        <begin position="407"/>
        <end position="472"/>
    </location>
</feature>
<protein>
    <submittedName>
        <fullName evidence="8">SELP</fullName>
    </submittedName>
</protein>
<keyword evidence="3" id="KW-1015">Disulfide bond</keyword>
<name>A0A7J7JY06_BUGNE</name>
<keyword evidence="6" id="KW-0732">Signal</keyword>